<dbReference type="AlphaFoldDB" id="A0A381ZK26"/>
<name>A0A381ZK26_9ZZZZ</name>
<dbReference type="EMBL" id="UINC01021475">
    <property type="protein sequence ID" value="SVA89093.1"/>
    <property type="molecule type" value="Genomic_DNA"/>
</dbReference>
<gene>
    <name evidence="1" type="ORF">METZ01_LOCUS141947</name>
</gene>
<protein>
    <submittedName>
        <fullName evidence="1">Uncharacterized protein</fullName>
    </submittedName>
</protein>
<feature type="non-terminal residue" evidence="1">
    <location>
        <position position="1"/>
    </location>
</feature>
<proteinExistence type="predicted"/>
<accession>A0A381ZK26</accession>
<organism evidence="1">
    <name type="scientific">marine metagenome</name>
    <dbReference type="NCBI Taxonomy" id="408172"/>
    <lineage>
        <taxon>unclassified sequences</taxon>
        <taxon>metagenomes</taxon>
        <taxon>ecological metagenomes</taxon>
    </lineage>
</organism>
<evidence type="ECO:0000313" key="1">
    <source>
        <dbReference type="EMBL" id="SVA89093.1"/>
    </source>
</evidence>
<sequence length="378" mass="42541">ATEIEVMEDLYSDFIEAGDSQQTQLAENVVNYLQAAVNVKDVFKAHYNNAFEPHISLSDNAVDILYGDNAITSLPFSINTRHTGATDSQGWAPTHHLYISDLNILENGKIAKASCIEVDANNCTLYEPTYETITENVDYLSYGGSVNNTIIAGVTITSDYREARYHEDDGDINCQQNAILELVENIYSCTGSNCPTSSTRKSEITHNYGFQYWDDCTITDNPSLYFFTSQTNSYTDTKDRYSIQYSFKPNSAIYSDPPVNFLGAAKDNLDYQTIYNKMQEIFVSMDNIGAIASQMIVNESISMELNRMNMVDGEEVNVAKLNYIVIKSGDGTLSEQCKEYPLDSNTNQYDYSNPIETQDTNAFSTCYNHINLFNFHNE</sequence>
<reference evidence="1" key="1">
    <citation type="submission" date="2018-05" db="EMBL/GenBank/DDBJ databases">
        <authorList>
            <person name="Lanie J.A."/>
            <person name="Ng W.-L."/>
            <person name="Kazmierczak K.M."/>
            <person name="Andrzejewski T.M."/>
            <person name="Davidsen T.M."/>
            <person name="Wayne K.J."/>
            <person name="Tettelin H."/>
            <person name="Glass J.I."/>
            <person name="Rusch D."/>
            <person name="Podicherti R."/>
            <person name="Tsui H.-C.T."/>
            <person name="Winkler M.E."/>
        </authorList>
    </citation>
    <scope>NUCLEOTIDE SEQUENCE</scope>
</reference>